<protein>
    <submittedName>
        <fullName evidence="1">Uncharacterized protein</fullName>
    </submittedName>
</protein>
<keyword evidence="2" id="KW-1185">Reference proteome</keyword>
<evidence type="ECO:0000313" key="1">
    <source>
        <dbReference type="EMBL" id="KRZ71097.1"/>
    </source>
</evidence>
<gene>
    <name evidence="1" type="ORF">T10_7324</name>
</gene>
<dbReference type="Proteomes" id="UP000054843">
    <property type="component" value="Unassembled WGS sequence"/>
</dbReference>
<proteinExistence type="predicted"/>
<dbReference type="AlphaFoldDB" id="A0A0V1MH27"/>
<sequence>MAVKMSGWYYFLRPSTFADLIIRGFQNRQNDKSYFQTLLCIYAPDLKIQCKVISAYEVPHHNNSDNDLIKLGG</sequence>
<dbReference type="EMBL" id="JYDO01000102">
    <property type="protein sequence ID" value="KRZ71097.1"/>
    <property type="molecule type" value="Genomic_DNA"/>
</dbReference>
<organism evidence="1 2">
    <name type="scientific">Trichinella papuae</name>
    <dbReference type="NCBI Taxonomy" id="268474"/>
    <lineage>
        <taxon>Eukaryota</taxon>
        <taxon>Metazoa</taxon>
        <taxon>Ecdysozoa</taxon>
        <taxon>Nematoda</taxon>
        <taxon>Enoplea</taxon>
        <taxon>Dorylaimia</taxon>
        <taxon>Trichinellida</taxon>
        <taxon>Trichinellidae</taxon>
        <taxon>Trichinella</taxon>
    </lineage>
</organism>
<dbReference type="OrthoDB" id="5922014at2759"/>
<accession>A0A0V1MH27</accession>
<name>A0A0V1MH27_9BILA</name>
<reference evidence="1 2" key="1">
    <citation type="submission" date="2015-01" db="EMBL/GenBank/DDBJ databases">
        <title>Evolution of Trichinella species and genotypes.</title>
        <authorList>
            <person name="Korhonen P.K."/>
            <person name="Edoardo P."/>
            <person name="Giuseppe L.R."/>
            <person name="Gasser R.B."/>
        </authorList>
    </citation>
    <scope>NUCLEOTIDE SEQUENCE [LARGE SCALE GENOMIC DNA]</scope>
    <source>
        <strain evidence="1">ISS1980</strain>
    </source>
</reference>
<evidence type="ECO:0000313" key="2">
    <source>
        <dbReference type="Proteomes" id="UP000054843"/>
    </source>
</evidence>
<comment type="caution">
    <text evidence="1">The sequence shown here is derived from an EMBL/GenBank/DDBJ whole genome shotgun (WGS) entry which is preliminary data.</text>
</comment>